<evidence type="ECO:0000313" key="2">
    <source>
        <dbReference type="EMBL" id="KAG1529523.1"/>
    </source>
</evidence>
<dbReference type="Proteomes" id="UP000740926">
    <property type="component" value="Unassembled WGS sequence"/>
</dbReference>
<comment type="caution">
    <text evidence="2">The sequence shown here is derived from an EMBL/GenBank/DDBJ whole genome shotgun (WGS) entry which is preliminary data.</text>
</comment>
<evidence type="ECO:0000256" key="1">
    <source>
        <dbReference type="SAM" id="MobiDB-lite"/>
    </source>
</evidence>
<dbReference type="EMBL" id="JAANIU010014865">
    <property type="protein sequence ID" value="KAG1529523.1"/>
    <property type="molecule type" value="Genomic_DNA"/>
</dbReference>
<accession>A0A9P6XNL1</accession>
<gene>
    <name evidence="2" type="ORF">G6F50_017943</name>
</gene>
<reference evidence="2 3" key="1">
    <citation type="journal article" date="2020" name="Microb. Genom.">
        <title>Genetic diversity of clinical and environmental Mucorales isolates obtained from an investigation of mucormycosis cases among solid organ transplant recipients.</title>
        <authorList>
            <person name="Nguyen M.H."/>
            <person name="Kaul D."/>
            <person name="Muto C."/>
            <person name="Cheng S.J."/>
            <person name="Richter R.A."/>
            <person name="Bruno V.M."/>
            <person name="Liu G."/>
            <person name="Beyhan S."/>
            <person name="Sundermann A.J."/>
            <person name="Mounaud S."/>
            <person name="Pasculle A.W."/>
            <person name="Nierman W.C."/>
            <person name="Driscoll E."/>
            <person name="Cumbie R."/>
            <person name="Clancy C.J."/>
            <person name="Dupont C.L."/>
        </authorList>
    </citation>
    <scope>NUCLEOTIDE SEQUENCE [LARGE SCALE GENOMIC DNA]</scope>
    <source>
        <strain evidence="2 3">GL24</strain>
    </source>
</reference>
<name>A0A9P6XNL1_9FUNG</name>
<protein>
    <submittedName>
        <fullName evidence="2">Uncharacterized protein</fullName>
    </submittedName>
</protein>
<dbReference type="AlphaFoldDB" id="A0A9P6XNL1"/>
<feature type="region of interest" description="Disordered" evidence="1">
    <location>
        <begin position="29"/>
        <end position="88"/>
    </location>
</feature>
<sequence>MAMHIEQPGSRHSAPAARTISWMPSASASRLTISEPGTTSMRTPAATRRPRSTCATSRMSLRRPLVHEPTNTTSTGVPASALPAWKCM</sequence>
<organism evidence="2 3">
    <name type="scientific">Rhizopus delemar</name>
    <dbReference type="NCBI Taxonomy" id="936053"/>
    <lineage>
        <taxon>Eukaryota</taxon>
        <taxon>Fungi</taxon>
        <taxon>Fungi incertae sedis</taxon>
        <taxon>Mucoromycota</taxon>
        <taxon>Mucoromycotina</taxon>
        <taxon>Mucoromycetes</taxon>
        <taxon>Mucorales</taxon>
        <taxon>Mucorineae</taxon>
        <taxon>Rhizopodaceae</taxon>
        <taxon>Rhizopus</taxon>
    </lineage>
</organism>
<feature type="compositionally biased region" description="Low complexity" evidence="1">
    <location>
        <begin position="38"/>
        <end position="58"/>
    </location>
</feature>
<evidence type="ECO:0000313" key="3">
    <source>
        <dbReference type="Proteomes" id="UP000740926"/>
    </source>
</evidence>
<proteinExistence type="predicted"/>
<keyword evidence="3" id="KW-1185">Reference proteome</keyword>